<protein>
    <recommendedName>
        <fullName evidence="4">Tetratricopeptide repeat protein</fullName>
    </recommendedName>
</protein>
<dbReference type="Gene3D" id="1.25.40.10">
    <property type="entry name" value="Tetratricopeptide repeat domain"/>
    <property type="match status" value="2"/>
</dbReference>
<reference evidence="3" key="1">
    <citation type="submission" date="2018-08" db="EMBL/GenBank/DDBJ databases">
        <authorList>
            <person name="Im W.T."/>
        </authorList>
    </citation>
    <scope>NUCLEOTIDE SEQUENCE [LARGE SCALE GENOMIC DNA]</scope>
    <source>
        <strain evidence="3">LA-28</strain>
    </source>
</reference>
<accession>A0A371X6W9</accession>
<keyword evidence="3" id="KW-1185">Reference proteome</keyword>
<evidence type="ECO:0008006" key="4">
    <source>
        <dbReference type="Google" id="ProtNLM"/>
    </source>
</evidence>
<comment type="caution">
    <text evidence="2">The sequence shown here is derived from an EMBL/GenBank/DDBJ whole genome shotgun (WGS) entry which is preliminary data.</text>
</comment>
<dbReference type="Proteomes" id="UP000262379">
    <property type="component" value="Unassembled WGS sequence"/>
</dbReference>
<dbReference type="RefSeq" id="WP_116625428.1">
    <property type="nucleotide sequence ID" value="NZ_QURN01000017.1"/>
</dbReference>
<keyword evidence="1" id="KW-0175">Coiled coil</keyword>
<dbReference type="EMBL" id="QURN01000017">
    <property type="protein sequence ID" value="RFC64784.1"/>
    <property type="molecule type" value="Genomic_DNA"/>
</dbReference>
<proteinExistence type="predicted"/>
<evidence type="ECO:0000256" key="1">
    <source>
        <dbReference type="SAM" id="Coils"/>
    </source>
</evidence>
<dbReference type="AlphaFoldDB" id="A0A371X6W9"/>
<sequence>MNESSSALPIDRDLLDKLARWRADQSIVSAGELVEAAVVAAKESEAAHAARFLLDPRSTATAPLKRLAALTLKRAGYENEVPNGLEILASDEKRVWRERTRMYPNNPLGWVELSLFDVIAGRHQSALRSMQIALQLAPNDRHVLRSASRLFLHLGDPDRAYDILLRSGATKSDPWLIAAELSIAELAGQKPRYFEQGRRLVEQGQFYPRQITELSGAIATLELGAGKRKKSRDFFRTSLTDPSGNAVAQAEWASPEFNVELVSPQTFSTASEVDEATAFHLLREKKFGDVPAACERWSQGEPYSIRPFEVGSSTAAMIGDYEKALKLAQQGLLVRPNAKLLLNNQAFSLAHLGRLKEAEQSLRGIGQEDERLWLVSQANRGLISMRSGQHQAGMTYYRDAIEGFKKLQKPQMIAIARVYLAREAARAGLPEASELLTSAREELEKLKLTAHQHILEEAEKAISQSIEVPANLETSV</sequence>
<dbReference type="SUPFAM" id="SSF48452">
    <property type="entry name" value="TPR-like"/>
    <property type="match status" value="1"/>
</dbReference>
<evidence type="ECO:0000313" key="3">
    <source>
        <dbReference type="Proteomes" id="UP000262379"/>
    </source>
</evidence>
<name>A0A371X6W9_9HYPH</name>
<gene>
    <name evidence="2" type="ORF">DY251_18650</name>
</gene>
<feature type="coiled-coil region" evidence="1">
    <location>
        <begin position="429"/>
        <end position="456"/>
    </location>
</feature>
<evidence type="ECO:0000313" key="2">
    <source>
        <dbReference type="EMBL" id="RFC64784.1"/>
    </source>
</evidence>
<dbReference type="InterPro" id="IPR011990">
    <property type="entry name" value="TPR-like_helical_dom_sf"/>
</dbReference>
<organism evidence="2 3">
    <name type="scientific">Mesorhizobium denitrificans</name>
    <dbReference type="NCBI Taxonomy" id="2294114"/>
    <lineage>
        <taxon>Bacteria</taxon>
        <taxon>Pseudomonadati</taxon>
        <taxon>Pseudomonadota</taxon>
        <taxon>Alphaproteobacteria</taxon>
        <taxon>Hyphomicrobiales</taxon>
        <taxon>Phyllobacteriaceae</taxon>
        <taxon>Mesorhizobium</taxon>
    </lineage>
</organism>